<keyword evidence="1" id="KW-1133">Transmembrane helix</keyword>
<organism evidence="2 3">
    <name type="scientific">Dasania phycosphaerae</name>
    <dbReference type="NCBI Taxonomy" id="2950436"/>
    <lineage>
        <taxon>Bacteria</taxon>
        <taxon>Pseudomonadati</taxon>
        <taxon>Pseudomonadota</taxon>
        <taxon>Gammaproteobacteria</taxon>
        <taxon>Cellvibrionales</taxon>
        <taxon>Spongiibacteraceae</taxon>
        <taxon>Dasania</taxon>
    </lineage>
</organism>
<keyword evidence="1" id="KW-0472">Membrane</keyword>
<dbReference type="AlphaFoldDB" id="A0A9J6RLI9"/>
<keyword evidence="3" id="KW-1185">Reference proteome</keyword>
<keyword evidence="1" id="KW-0812">Transmembrane</keyword>
<reference evidence="2 3" key="1">
    <citation type="submission" date="2022-12" db="EMBL/GenBank/DDBJ databases">
        <title>Dasania phycosphaerae sp. nov., isolated from particulate material of the south coast of Korea.</title>
        <authorList>
            <person name="Jiang Y."/>
        </authorList>
    </citation>
    <scope>NUCLEOTIDE SEQUENCE [LARGE SCALE GENOMIC DNA]</scope>
    <source>
        <strain evidence="2 3">GY-19</strain>
    </source>
</reference>
<feature type="transmembrane region" description="Helical" evidence="1">
    <location>
        <begin position="82"/>
        <end position="99"/>
    </location>
</feature>
<proteinExistence type="predicted"/>
<feature type="transmembrane region" description="Helical" evidence="1">
    <location>
        <begin position="48"/>
        <end position="70"/>
    </location>
</feature>
<evidence type="ECO:0000313" key="3">
    <source>
        <dbReference type="Proteomes" id="UP001069090"/>
    </source>
</evidence>
<sequence length="167" mass="18372">MWLAIAITVAIVMPLALWLGEYSFALWCSFIVWSEFFLFGANVSCLKLIIPTFSLGVVLTAITLLSIPVFDFLPSLISQSDISSIVALFLGVAFMAYIINLSDYLKRGTLPYFNGVSMMLAIFYTGSFPSDGLNLPDIVVASLWTVFLGCFGGLMGVFTVWLTFSKE</sequence>
<evidence type="ECO:0000313" key="2">
    <source>
        <dbReference type="EMBL" id="MCZ0865072.1"/>
    </source>
</evidence>
<dbReference type="EMBL" id="JAPTGG010000005">
    <property type="protein sequence ID" value="MCZ0865072.1"/>
    <property type="molecule type" value="Genomic_DNA"/>
</dbReference>
<feature type="transmembrane region" description="Helical" evidence="1">
    <location>
        <begin position="111"/>
        <end position="129"/>
    </location>
</feature>
<feature type="transmembrane region" description="Helical" evidence="1">
    <location>
        <begin position="24"/>
        <end position="41"/>
    </location>
</feature>
<name>A0A9J6RLI9_9GAMM</name>
<dbReference type="Proteomes" id="UP001069090">
    <property type="component" value="Unassembled WGS sequence"/>
</dbReference>
<feature type="transmembrane region" description="Helical" evidence="1">
    <location>
        <begin position="141"/>
        <end position="164"/>
    </location>
</feature>
<protein>
    <submittedName>
        <fullName evidence="2">DUF1097 family protein</fullName>
    </submittedName>
</protein>
<gene>
    <name evidence="2" type="ORF">O0V09_07670</name>
</gene>
<evidence type="ECO:0000256" key="1">
    <source>
        <dbReference type="SAM" id="Phobius"/>
    </source>
</evidence>
<dbReference type="InterPro" id="IPR009476">
    <property type="entry name" value="DUF1097"/>
</dbReference>
<comment type="caution">
    <text evidence="2">The sequence shown here is derived from an EMBL/GenBank/DDBJ whole genome shotgun (WGS) entry which is preliminary data.</text>
</comment>
<dbReference type="RefSeq" id="WP_258331223.1">
    <property type="nucleotide sequence ID" value="NZ_JAPTGG010000005.1"/>
</dbReference>
<dbReference type="Pfam" id="PF06496">
    <property type="entry name" value="DUF1097"/>
    <property type="match status" value="1"/>
</dbReference>
<accession>A0A9J6RLI9</accession>